<gene>
    <name evidence="1" type="ORF">AAF712_008230</name>
</gene>
<proteinExistence type="predicted"/>
<dbReference type="Proteomes" id="UP001437256">
    <property type="component" value="Unassembled WGS sequence"/>
</dbReference>
<dbReference type="EMBL" id="JBBXMP010000056">
    <property type="protein sequence ID" value="KAL0064833.1"/>
    <property type="molecule type" value="Genomic_DNA"/>
</dbReference>
<sequence length="141" mass="15705">MATTLIWPAEVFRQNVDIHELADLYSILYDSIMKNPDGTGHGREGYYFGANGEHSLLDVCRSIGEALVDLGIATSPKPTSFTKEEIDKYFGGSNFSENNSRCRANRSKSIGWQPKKTTEDLLKSIRPEVQAMANMTSRPSN</sequence>
<accession>A0ABR2ZVM4</accession>
<organism evidence="1 2">
    <name type="scientific">Marasmius tenuissimus</name>
    <dbReference type="NCBI Taxonomy" id="585030"/>
    <lineage>
        <taxon>Eukaryota</taxon>
        <taxon>Fungi</taxon>
        <taxon>Dikarya</taxon>
        <taxon>Basidiomycota</taxon>
        <taxon>Agaricomycotina</taxon>
        <taxon>Agaricomycetes</taxon>
        <taxon>Agaricomycetidae</taxon>
        <taxon>Agaricales</taxon>
        <taxon>Marasmiineae</taxon>
        <taxon>Marasmiaceae</taxon>
        <taxon>Marasmius</taxon>
    </lineage>
</organism>
<comment type="caution">
    <text evidence="1">The sequence shown here is derived from an EMBL/GenBank/DDBJ whole genome shotgun (WGS) entry which is preliminary data.</text>
</comment>
<keyword evidence="2" id="KW-1185">Reference proteome</keyword>
<evidence type="ECO:0000313" key="2">
    <source>
        <dbReference type="Proteomes" id="UP001437256"/>
    </source>
</evidence>
<evidence type="ECO:0000313" key="1">
    <source>
        <dbReference type="EMBL" id="KAL0064833.1"/>
    </source>
</evidence>
<reference evidence="1 2" key="1">
    <citation type="submission" date="2024-05" db="EMBL/GenBank/DDBJ databases">
        <title>A draft genome resource for the thread blight pathogen Marasmius tenuissimus strain MS-2.</title>
        <authorList>
            <person name="Yulfo-Soto G.E."/>
            <person name="Baruah I.K."/>
            <person name="Amoako-Attah I."/>
            <person name="Bukari Y."/>
            <person name="Meinhardt L.W."/>
            <person name="Bailey B.A."/>
            <person name="Cohen S.P."/>
        </authorList>
    </citation>
    <scope>NUCLEOTIDE SEQUENCE [LARGE SCALE GENOMIC DNA]</scope>
    <source>
        <strain evidence="1 2">MS-2</strain>
    </source>
</reference>
<name>A0ABR2ZVM4_9AGAR</name>
<protein>
    <submittedName>
        <fullName evidence="1">Uncharacterized protein</fullName>
    </submittedName>
</protein>